<dbReference type="Gene3D" id="1.20.5.110">
    <property type="match status" value="1"/>
</dbReference>
<reference evidence="2 3" key="1">
    <citation type="submission" date="2020-04" db="EMBL/GenBank/DDBJ databases">
        <title>Perkinsus chesapeaki whole genome sequence.</title>
        <authorList>
            <person name="Bogema D.R."/>
        </authorList>
    </citation>
    <scope>NUCLEOTIDE SEQUENCE [LARGE SCALE GENOMIC DNA]</scope>
    <source>
        <strain evidence="2">ATCC PRA-425</strain>
    </source>
</reference>
<evidence type="ECO:0000256" key="1">
    <source>
        <dbReference type="SAM" id="MobiDB-lite"/>
    </source>
</evidence>
<gene>
    <name evidence="2" type="ORF">FOL47_004445</name>
</gene>
<feature type="compositionally biased region" description="Basic and acidic residues" evidence="1">
    <location>
        <begin position="68"/>
        <end position="89"/>
    </location>
</feature>
<evidence type="ECO:0000313" key="2">
    <source>
        <dbReference type="EMBL" id="KAF4665767.1"/>
    </source>
</evidence>
<proteinExistence type="predicted"/>
<keyword evidence="3" id="KW-1185">Reference proteome</keyword>
<comment type="caution">
    <text evidence="2">The sequence shown here is derived from an EMBL/GenBank/DDBJ whole genome shotgun (WGS) entry which is preliminary data.</text>
</comment>
<sequence length="510" mass="57887">MSVFEGYEIDCRRQIMEAQDRGDQRMLEEARRTLGRLDQQARLGSKREAKMEAVAELKGLIGEVHMKEERTKAETERRSDSTRRLEDIGRASTATLNQAVLNAIETERTALEITSELGRQRDMLVRTSGNAGRVGEELAEARGSVRRMEQKKKQCLVMIGLMDHAWAYSLPDKSKRGSPSKQAPVALTPEEGKARGRRKRFYVGLITIIDRWERTCSGGCLKQVRKMAELKRQSWGISEAGRKKGFSPCWSYQIRSVASRNTEDVAKQASVELARALSDLEGTIEDLHHLWADYEQDCPGRHFATNLERAYREELSFREDLVEAMALLEYPDDFNGLQRILIVFTELSAAGYSLVQGCCGIPELQGCVDDDAEGGSTDLPGRFKDRELWVEFCLGYRWCQLQPKMRYKVNATDIIIATIVGGGSMLYTCYPILRRLEDHDKAILEARKRRSERKEAEAAAALRAAEGIEMEEDEESYPRPSIYDPLGPPIEQPSASSVSSTRWWGRLKFW</sequence>
<dbReference type="Proteomes" id="UP000591131">
    <property type="component" value="Unassembled WGS sequence"/>
</dbReference>
<organism evidence="2 3">
    <name type="scientific">Perkinsus chesapeaki</name>
    <name type="common">Clam parasite</name>
    <name type="synonym">Perkinsus andrewsi</name>
    <dbReference type="NCBI Taxonomy" id="330153"/>
    <lineage>
        <taxon>Eukaryota</taxon>
        <taxon>Sar</taxon>
        <taxon>Alveolata</taxon>
        <taxon>Perkinsozoa</taxon>
        <taxon>Perkinsea</taxon>
        <taxon>Perkinsida</taxon>
        <taxon>Perkinsidae</taxon>
        <taxon>Perkinsus</taxon>
    </lineage>
</organism>
<dbReference type="OrthoDB" id="429781at2759"/>
<evidence type="ECO:0000313" key="3">
    <source>
        <dbReference type="Proteomes" id="UP000591131"/>
    </source>
</evidence>
<feature type="region of interest" description="Disordered" evidence="1">
    <location>
        <begin position="68"/>
        <end position="90"/>
    </location>
</feature>
<dbReference type="AlphaFoldDB" id="A0A7J6M2S0"/>
<feature type="region of interest" description="Disordered" evidence="1">
    <location>
        <begin position="469"/>
        <end position="498"/>
    </location>
</feature>
<accession>A0A7J6M2S0</accession>
<dbReference type="EMBL" id="JAAPAO010000252">
    <property type="protein sequence ID" value="KAF4665767.1"/>
    <property type="molecule type" value="Genomic_DNA"/>
</dbReference>
<feature type="region of interest" description="Disordered" evidence="1">
    <location>
        <begin position="171"/>
        <end position="192"/>
    </location>
</feature>
<name>A0A7J6M2S0_PERCH</name>
<protein>
    <submittedName>
        <fullName evidence="2">Uncharacterized protein</fullName>
    </submittedName>
</protein>